<dbReference type="GO" id="GO:0016559">
    <property type="term" value="P:peroxisome fission"/>
    <property type="evidence" value="ECO:0007669"/>
    <property type="project" value="TreeGrafter"/>
</dbReference>
<dbReference type="SMART" id="SM00053">
    <property type="entry name" value="DYNc"/>
    <property type="match status" value="1"/>
</dbReference>
<sequence length="954" mass="107202">MPAPDESDEALPEPQADQVSLLDTIDNLRGLGVGVFVDLPQMIICGSKSNAKRSIIESISRVDFPVRKDFHTGFVTEVVLRHQSTPRFKVSVRPGPSKKSDEDFENLRPFVSTVHESPEQSVSLIEQAAEFITPSVEDGFSDDVLIVEVSGPDQPDLTLVDMPRLYFAEGIDGGYEAKSFGRLRIESYVLNARSIILPVVSAKIEICAQRITDFADKYDRGRQRILGIITHLDTIEGSSDEEKLWLKAIKEATSELPLGLHLVCTRCYETRDVPDEERDEKEKEFFERGDWKTVETQSKGTNNLRRRLSTLLLNHVQSSLPDLVSEINQSILENQLTLAKLNAPRGTIRQKEAFLFNLSSDFQRITEQALNGMYTDDFFATSGKLKTRDPRRLRALIRDLNENFAHVMEVYGCHQFIHGVNNPILSLPHPCNPYAKIRRPEHRSRFDFELEVIEQMSRDRGLEFPGSSSHLLVGNLFRDQSQPWGEIARAHLMKSWEITQNFVSLLLDHLTDKHTSVVIMRILIQPHLDGMKGKLLAKVDELTASHKRDHPMPMIGSFLRGHPLPVERSFLARMQKSRNDRLLANLQQSLPSTVNNTFNTFNMEELKVATQNVELVCNQAAASDIVDQFQSYYNNALMIFIDNVATLGIESCLLSPLNGVLTTQKIANMDDSQIEDLFAGICDGVQSWRNEVNGDLEKLQTSLQVLKEFKFAKESTPRIRTIKHPGQCSAYDCPSQESFLVPQGILCNGTSANPFGVLCADSRVQGQNSTPGHQLSWPYTSASNMQTSATPCPSGPSGLNPSVVNGGTTSAPPVSFPFAGHNQSFNQRPGNSGPSLFSGSTLQPPRTFTPSTFRSPSTRPVPSRAPDTRDHDRNWYWEERDIRNTGTFANPATFTNRYHSICYHERYRNFSPEELRLADYELGRETPEQMRTGPIARAIREAQADLTFRAPSLL</sequence>
<dbReference type="SUPFAM" id="SSF52540">
    <property type="entry name" value="P-loop containing nucleoside triphosphate hydrolases"/>
    <property type="match status" value="1"/>
</dbReference>
<dbReference type="InterPro" id="IPR022812">
    <property type="entry name" value="Dynamin"/>
</dbReference>
<comment type="caution">
    <text evidence="6">The sequence shown here is derived from an EMBL/GenBank/DDBJ whole genome shotgun (WGS) entry which is preliminary data.</text>
</comment>
<dbReference type="PROSITE" id="PS51718">
    <property type="entry name" value="G_DYNAMIN_2"/>
    <property type="match status" value="1"/>
</dbReference>
<dbReference type="GO" id="GO:0006897">
    <property type="term" value="P:endocytosis"/>
    <property type="evidence" value="ECO:0007669"/>
    <property type="project" value="TreeGrafter"/>
</dbReference>
<evidence type="ECO:0000256" key="2">
    <source>
        <dbReference type="ARBA" id="ARBA00023134"/>
    </source>
</evidence>
<dbReference type="Gene3D" id="3.40.50.300">
    <property type="entry name" value="P-loop containing nucleotide triphosphate hydrolases"/>
    <property type="match status" value="1"/>
</dbReference>
<evidence type="ECO:0000256" key="3">
    <source>
        <dbReference type="SAM" id="MobiDB-lite"/>
    </source>
</evidence>
<evidence type="ECO:0008006" key="8">
    <source>
        <dbReference type="Google" id="ProtNLM"/>
    </source>
</evidence>
<accession>A0A9P5KYS8</accession>
<dbReference type="InterPro" id="IPR027417">
    <property type="entry name" value="P-loop_NTPase"/>
</dbReference>
<dbReference type="AlphaFoldDB" id="A0A9P5KYS8"/>
<dbReference type="InterPro" id="IPR000375">
    <property type="entry name" value="Dynamin_stalk"/>
</dbReference>
<dbReference type="GO" id="GO:0005874">
    <property type="term" value="C:microtubule"/>
    <property type="evidence" value="ECO:0007669"/>
    <property type="project" value="TreeGrafter"/>
</dbReference>
<feature type="compositionally biased region" description="Low complexity" evidence="3">
    <location>
        <begin position="844"/>
        <end position="864"/>
    </location>
</feature>
<dbReference type="PANTHER" id="PTHR11566:SF149">
    <property type="entry name" value="GTPASE, PUTATIVE (AFU_ORTHOLOGUE AFUA_6G11890)-RELATED"/>
    <property type="match status" value="1"/>
</dbReference>
<dbReference type="InterPro" id="IPR001401">
    <property type="entry name" value="Dynamin_GTPase"/>
</dbReference>
<feature type="domain" description="GED" evidence="4">
    <location>
        <begin position="622"/>
        <end position="714"/>
    </location>
</feature>
<dbReference type="InterPro" id="IPR030381">
    <property type="entry name" value="G_DYNAMIN_dom"/>
</dbReference>
<dbReference type="GO" id="GO:0003924">
    <property type="term" value="F:GTPase activity"/>
    <property type="evidence" value="ECO:0007669"/>
    <property type="project" value="InterPro"/>
</dbReference>
<evidence type="ECO:0000259" key="4">
    <source>
        <dbReference type="PROSITE" id="PS51388"/>
    </source>
</evidence>
<keyword evidence="2" id="KW-0342">GTP-binding</keyword>
<organism evidence="6 7">
    <name type="scientific">Penicillium crustosum</name>
    <name type="common">Blue mold fungus</name>
    <dbReference type="NCBI Taxonomy" id="36656"/>
    <lineage>
        <taxon>Eukaryota</taxon>
        <taxon>Fungi</taxon>
        <taxon>Dikarya</taxon>
        <taxon>Ascomycota</taxon>
        <taxon>Pezizomycotina</taxon>
        <taxon>Eurotiomycetes</taxon>
        <taxon>Eurotiomycetidae</taxon>
        <taxon>Eurotiales</taxon>
        <taxon>Aspergillaceae</taxon>
        <taxon>Penicillium</taxon>
    </lineage>
</organism>
<feature type="domain" description="Dynamin-type G" evidence="5">
    <location>
        <begin position="36"/>
        <end position="321"/>
    </location>
</feature>
<dbReference type="GO" id="GO:0008017">
    <property type="term" value="F:microtubule binding"/>
    <property type="evidence" value="ECO:0007669"/>
    <property type="project" value="TreeGrafter"/>
</dbReference>
<keyword evidence="1" id="KW-0547">Nucleotide-binding</keyword>
<dbReference type="Pfam" id="PF01031">
    <property type="entry name" value="Dynamin_M"/>
    <property type="match status" value="1"/>
</dbReference>
<dbReference type="EMBL" id="JAAOZQ010000059">
    <property type="protein sequence ID" value="KAF7521792.1"/>
    <property type="molecule type" value="Genomic_DNA"/>
</dbReference>
<evidence type="ECO:0000256" key="1">
    <source>
        <dbReference type="ARBA" id="ARBA00022741"/>
    </source>
</evidence>
<name>A0A9P5KYS8_PENCR</name>
<reference evidence="6" key="1">
    <citation type="submission" date="2020-02" db="EMBL/GenBank/DDBJ databases">
        <authorList>
            <person name="Lichtner F.J."/>
        </authorList>
    </citation>
    <scope>NUCLEOTIDE SEQUENCE</scope>
    <source>
        <strain evidence="6">G10</strain>
    </source>
</reference>
<dbReference type="InterPro" id="IPR020850">
    <property type="entry name" value="GED_dom"/>
</dbReference>
<dbReference type="GO" id="GO:0005525">
    <property type="term" value="F:GTP binding"/>
    <property type="evidence" value="ECO:0007669"/>
    <property type="project" value="InterPro"/>
</dbReference>
<dbReference type="GO" id="GO:0016020">
    <property type="term" value="C:membrane"/>
    <property type="evidence" value="ECO:0007669"/>
    <property type="project" value="TreeGrafter"/>
</dbReference>
<gene>
    <name evidence="6" type="ORF">PCG10_007889</name>
</gene>
<dbReference type="PRINTS" id="PR00195">
    <property type="entry name" value="DYNAMIN"/>
</dbReference>
<dbReference type="Proteomes" id="UP000701341">
    <property type="component" value="Unassembled WGS sequence"/>
</dbReference>
<protein>
    <recommendedName>
        <fullName evidence="8">GED domain-containing protein</fullName>
    </recommendedName>
</protein>
<dbReference type="GO" id="GO:0005739">
    <property type="term" value="C:mitochondrion"/>
    <property type="evidence" value="ECO:0007669"/>
    <property type="project" value="TreeGrafter"/>
</dbReference>
<dbReference type="InterPro" id="IPR045063">
    <property type="entry name" value="Dynamin_N"/>
</dbReference>
<dbReference type="Gene3D" id="1.10.10.2360">
    <property type="match status" value="1"/>
</dbReference>
<proteinExistence type="predicted"/>
<dbReference type="GO" id="GO:0000266">
    <property type="term" value="P:mitochondrial fission"/>
    <property type="evidence" value="ECO:0007669"/>
    <property type="project" value="TreeGrafter"/>
</dbReference>
<evidence type="ECO:0000259" key="5">
    <source>
        <dbReference type="PROSITE" id="PS51718"/>
    </source>
</evidence>
<feature type="region of interest" description="Disordered" evidence="3">
    <location>
        <begin position="823"/>
        <end position="869"/>
    </location>
</feature>
<feature type="compositionally biased region" description="Polar residues" evidence="3">
    <location>
        <begin position="823"/>
        <end position="843"/>
    </location>
</feature>
<dbReference type="GO" id="GO:0048312">
    <property type="term" value="P:intracellular distribution of mitochondria"/>
    <property type="evidence" value="ECO:0007669"/>
    <property type="project" value="TreeGrafter"/>
</dbReference>
<evidence type="ECO:0000313" key="6">
    <source>
        <dbReference type="EMBL" id="KAF7521792.1"/>
    </source>
</evidence>
<keyword evidence="7" id="KW-1185">Reference proteome</keyword>
<evidence type="ECO:0000313" key="7">
    <source>
        <dbReference type="Proteomes" id="UP000701341"/>
    </source>
</evidence>
<dbReference type="PROSITE" id="PS51388">
    <property type="entry name" value="GED"/>
    <property type="match status" value="1"/>
</dbReference>
<dbReference type="PANTHER" id="PTHR11566">
    <property type="entry name" value="DYNAMIN"/>
    <property type="match status" value="1"/>
</dbReference>
<dbReference type="Pfam" id="PF00350">
    <property type="entry name" value="Dynamin_N"/>
    <property type="match status" value="1"/>
</dbReference>